<keyword evidence="2" id="KW-1185">Reference proteome</keyword>
<keyword evidence="1" id="KW-0540">Nuclease</keyword>
<dbReference type="InterPro" id="IPR019068">
    <property type="entry name" value="Restrct_endonuc_II_MjaI"/>
</dbReference>
<dbReference type="Pfam" id="PF09568">
    <property type="entry name" value="RE_MjaI"/>
    <property type="match status" value="1"/>
</dbReference>
<dbReference type="EMBL" id="FQVG01000025">
    <property type="protein sequence ID" value="SHE94696.1"/>
    <property type="molecule type" value="Genomic_DNA"/>
</dbReference>
<gene>
    <name evidence="1" type="ORF">SAMN02746091_01446</name>
</gene>
<organism evidence="1 2">
    <name type="scientific">Caloramator proteoclasticus DSM 10124</name>
    <dbReference type="NCBI Taxonomy" id="1121262"/>
    <lineage>
        <taxon>Bacteria</taxon>
        <taxon>Bacillati</taxon>
        <taxon>Bacillota</taxon>
        <taxon>Clostridia</taxon>
        <taxon>Eubacteriales</taxon>
        <taxon>Clostridiaceae</taxon>
        <taxon>Caloramator</taxon>
    </lineage>
</organism>
<dbReference type="RefSeq" id="WP_027307606.1">
    <property type="nucleotide sequence ID" value="NZ_FQVG01000025.1"/>
</dbReference>
<name>A0A1M4XMU1_9CLOT</name>
<protein>
    <submittedName>
        <fullName evidence="1">MjaI restriction endonuclease</fullName>
    </submittedName>
</protein>
<evidence type="ECO:0000313" key="1">
    <source>
        <dbReference type="EMBL" id="SHE94696.1"/>
    </source>
</evidence>
<keyword evidence="1" id="KW-0255">Endonuclease</keyword>
<dbReference type="GO" id="GO:0009036">
    <property type="term" value="F:type II site-specific deoxyribonuclease activity"/>
    <property type="evidence" value="ECO:0007669"/>
    <property type="project" value="InterPro"/>
</dbReference>
<proteinExistence type="predicted"/>
<dbReference type="GO" id="GO:0003677">
    <property type="term" value="F:DNA binding"/>
    <property type="evidence" value="ECO:0007669"/>
    <property type="project" value="InterPro"/>
</dbReference>
<reference evidence="2" key="1">
    <citation type="submission" date="2016-11" db="EMBL/GenBank/DDBJ databases">
        <authorList>
            <person name="Varghese N."/>
            <person name="Submissions S."/>
        </authorList>
    </citation>
    <scope>NUCLEOTIDE SEQUENCE [LARGE SCALE GENOMIC DNA]</scope>
    <source>
        <strain evidence="2">DSM 10124</strain>
    </source>
</reference>
<keyword evidence="1" id="KW-0378">Hydrolase</keyword>
<dbReference type="Proteomes" id="UP000184423">
    <property type="component" value="Unassembled WGS sequence"/>
</dbReference>
<dbReference type="GO" id="GO:0009307">
    <property type="term" value="P:DNA restriction-modification system"/>
    <property type="evidence" value="ECO:0007669"/>
    <property type="project" value="InterPro"/>
</dbReference>
<dbReference type="AlphaFoldDB" id="A0A1M4XMU1"/>
<sequence length="196" mass="22765">MKFQITNENIQKYNGITKLEFPKYTTQLINLANQNAQGTRPKVVGQLSELFQEFQNQTNDISIENWESWYLDKYPNAIEEATIKIYEQIENFKKAIELIDKNLVEKWVRDLVINKTYNGLYVQQAILAAFAEKTGQDFRLATPYEESQGIDGFVGETPYSIKPDSYKTMGHLSETINVKMIYYSKTKTGLYVEVEE</sequence>
<evidence type="ECO:0000313" key="2">
    <source>
        <dbReference type="Proteomes" id="UP000184423"/>
    </source>
</evidence>
<accession>A0A1M4XMU1</accession>